<organism evidence="2 3">
    <name type="scientific">Mycena pura</name>
    <dbReference type="NCBI Taxonomy" id="153505"/>
    <lineage>
        <taxon>Eukaryota</taxon>
        <taxon>Fungi</taxon>
        <taxon>Dikarya</taxon>
        <taxon>Basidiomycota</taxon>
        <taxon>Agaricomycotina</taxon>
        <taxon>Agaricomycetes</taxon>
        <taxon>Agaricomycetidae</taxon>
        <taxon>Agaricales</taxon>
        <taxon>Marasmiineae</taxon>
        <taxon>Mycenaceae</taxon>
        <taxon>Mycena</taxon>
    </lineage>
</organism>
<sequence length="202" mass="21508">MNKLRSNLGQKGHGAVVIVSGLDWRAGLARRQQLSAAKARHPSITGIPIGIPGQIPRSGSHRRDGAGRAAYHSYYYFLMAVQQFRHGGRRPCLFRASQFPEMFETSLRRAQAITVCDGGSAAWAGSFEVLGVVVADSDGLKRGRRSDPMAGLGPDRRVNTCPSPASQLGCPEISETSPRSREQPGVGIDGIGGKIASIDGSI</sequence>
<dbReference type="EMBL" id="JARJCW010000055">
    <property type="protein sequence ID" value="KAJ7202302.1"/>
    <property type="molecule type" value="Genomic_DNA"/>
</dbReference>
<evidence type="ECO:0000313" key="2">
    <source>
        <dbReference type="EMBL" id="KAJ7202302.1"/>
    </source>
</evidence>
<feature type="region of interest" description="Disordered" evidence="1">
    <location>
        <begin position="143"/>
        <end position="192"/>
    </location>
</feature>
<comment type="caution">
    <text evidence="2">The sequence shown here is derived from an EMBL/GenBank/DDBJ whole genome shotgun (WGS) entry which is preliminary data.</text>
</comment>
<keyword evidence="3" id="KW-1185">Reference proteome</keyword>
<proteinExistence type="predicted"/>
<dbReference type="AlphaFoldDB" id="A0AAD6Y5C8"/>
<accession>A0AAD6Y5C8</accession>
<dbReference type="Proteomes" id="UP001219525">
    <property type="component" value="Unassembled WGS sequence"/>
</dbReference>
<reference evidence="2" key="1">
    <citation type="submission" date="2023-03" db="EMBL/GenBank/DDBJ databases">
        <title>Massive genome expansion in bonnet fungi (Mycena s.s.) driven by repeated elements and novel gene families across ecological guilds.</title>
        <authorList>
            <consortium name="Lawrence Berkeley National Laboratory"/>
            <person name="Harder C.B."/>
            <person name="Miyauchi S."/>
            <person name="Viragh M."/>
            <person name="Kuo A."/>
            <person name="Thoen E."/>
            <person name="Andreopoulos B."/>
            <person name="Lu D."/>
            <person name="Skrede I."/>
            <person name="Drula E."/>
            <person name="Henrissat B."/>
            <person name="Morin E."/>
            <person name="Kohler A."/>
            <person name="Barry K."/>
            <person name="LaButti K."/>
            <person name="Morin E."/>
            <person name="Salamov A."/>
            <person name="Lipzen A."/>
            <person name="Mereny Z."/>
            <person name="Hegedus B."/>
            <person name="Baldrian P."/>
            <person name="Stursova M."/>
            <person name="Weitz H."/>
            <person name="Taylor A."/>
            <person name="Grigoriev I.V."/>
            <person name="Nagy L.G."/>
            <person name="Martin F."/>
            <person name="Kauserud H."/>
        </authorList>
    </citation>
    <scope>NUCLEOTIDE SEQUENCE</scope>
    <source>
        <strain evidence="2">9144</strain>
    </source>
</reference>
<evidence type="ECO:0000256" key="1">
    <source>
        <dbReference type="SAM" id="MobiDB-lite"/>
    </source>
</evidence>
<protein>
    <submittedName>
        <fullName evidence="2">Uncharacterized protein</fullName>
    </submittedName>
</protein>
<evidence type="ECO:0000313" key="3">
    <source>
        <dbReference type="Proteomes" id="UP001219525"/>
    </source>
</evidence>
<name>A0AAD6Y5C8_9AGAR</name>
<gene>
    <name evidence="2" type="ORF">GGX14DRAFT_654167</name>
</gene>